<proteinExistence type="predicted"/>
<evidence type="ECO:0000313" key="1">
    <source>
        <dbReference type="EMBL" id="KAG9072870.1"/>
    </source>
</evidence>
<name>A0A9P7Y4R2_9FUNG</name>
<protein>
    <submittedName>
        <fullName evidence="1">Uncharacterized protein</fullName>
    </submittedName>
</protein>
<keyword evidence="2" id="KW-1185">Reference proteome</keyword>
<reference evidence="1" key="1">
    <citation type="submission" date="2021-06" db="EMBL/GenBank/DDBJ databases">
        <title>Genome Sequence of Mortierella hyaline Strain SCG-10, a Cold-Adapted, Nitrate-Reducing Fungus Isolated from Soil in Minnesota, USA.</title>
        <authorList>
            <person name="Aldossari N."/>
        </authorList>
    </citation>
    <scope>NUCLEOTIDE SEQUENCE</scope>
    <source>
        <strain evidence="1">SCG-10</strain>
    </source>
</reference>
<gene>
    <name evidence="1" type="ORF">KI688_000650</name>
</gene>
<accession>A0A9P7Y4R2</accession>
<dbReference type="AlphaFoldDB" id="A0A9P7Y4R2"/>
<dbReference type="EMBL" id="JAHRHY010000001">
    <property type="protein sequence ID" value="KAG9072870.1"/>
    <property type="molecule type" value="Genomic_DNA"/>
</dbReference>
<dbReference type="Gene3D" id="3.80.10.10">
    <property type="entry name" value="Ribonuclease Inhibitor"/>
    <property type="match status" value="1"/>
</dbReference>
<sequence length="292" mass="33341">MHSYEHRVGIPPVSLLFLLECPKLEIVKLPTCTCRNDFVDLVETFRSLKALRSLFFNVHLREELEFLCAPDAHSDRLQQATETCSSSPPSSTFVLNQDPLSVPSLEHLHIGQISAEVGREDSFRMLRNILKTRTHLKTFRTSGEPIHPTHLFAQPGQEAHDSWGCRDLESLFFSLPGSMYVKTKEEQTLVWNPIYHQIGQLPKLQSLTIIYFTIEKGKDSGIQQLMGATSLKRLVLRGCEATKWTREEIQDLVRALPKLENLQLKPLEKGFFPQIKSWLCEAGRSDIIFGDQ</sequence>
<dbReference type="OrthoDB" id="2449472at2759"/>
<dbReference type="InterPro" id="IPR032675">
    <property type="entry name" value="LRR_dom_sf"/>
</dbReference>
<organism evidence="1 2">
    <name type="scientific">Linnemannia hyalina</name>
    <dbReference type="NCBI Taxonomy" id="64524"/>
    <lineage>
        <taxon>Eukaryota</taxon>
        <taxon>Fungi</taxon>
        <taxon>Fungi incertae sedis</taxon>
        <taxon>Mucoromycota</taxon>
        <taxon>Mortierellomycotina</taxon>
        <taxon>Mortierellomycetes</taxon>
        <taxon>Mortierellales</taxon>
        <taxon>Mortierellaceae</taxon>
        <taxon>Linnemannia</taxon>
    </lineage>
</organism>
<dbReference type="Proteomes" id="UP000707451">
    <property type="component" value="Unassembled WGS sequence"/>
</dbReference>
<evidence type="ECO:0000313" key="2">
    <source>
        <dbReference type="Proteomes" id="UP000707451"/>
    </source>
</evidence>
<comment type="caution">
    <text evidence="1">The sequence shown here is derived from an EMBL/GenBank/DDBJ whole genome shotgun (WGS) entry which is preliminary data.</text>
</comment>
<dbReference type="SUPFAM" id="SSF52047">
    <property type="entry name" value="RNI-like"/>
    <property type="match status" value="1"/>
</dbReference>